<dbReference type="InterPro" id="IPR036388">
    <property type="entry name" value="WH-like_DNA-bd_sf"/>
</dbReference>
<dbReference type="AlphaFoldDB" id="A0A419VWD1"/>
<organism evidence="7 8">
    <name type="scientific">Mangrovibacterium diazotrophicum</name>
    <dbReference type="NCBI Taxonomy" id="1261403"/>
    <lineage>
        <taxon>Bacteria</taxon>
        <taxon>Pseudomonadati</taxon>
        <taxon>Bacteroidota</taxon>
        <taxon>Bacteroidia</taxon>
        <taxon>Marinilabiliales</taxon>
        <taxon>Prolixibacteraceae</taxon>
        <taxon>Mangrovibacterium</taxon>
    </lineage>
</organism>
<protein>
    <submittedName>
        <fullName evidence="7">RNA polymerase sigma-70 factor (ECF subfamily)</fullName>
    </submittedName>
</protein>
<dbReference type="Gene3D" id="1.10.1740.10">
    <property type="match status" value="1"/>
</dbReference>
<comment type="caution">
    <text evidence="7">The sequence shown here is derived from an EMBL/GenBank/DDBJ whole genome shotgun (WGS) entry which is preliminary data.</text>
</comment>
<evidence type="ECO:0000259" key="5">
    <source>
        <dbReference type="Pfam" id="PF04542"/>
    </source>
</evidence>
<dbReference type="InterPro" id="IPR007627">
    <property type="entry name" value="RNA_pol_sigma70_r2"/>
</dbReference>
<dbReference type="InterPro" id="IPR013249">
    <property type="entry name" value="RNA_pol_sigma70_r4_t2"/>
</dbReference>
<dbReference type="NCBIfam" id="TIGR02985">
    <property type="entry name" value="Sig70_bacteroi1"/>
    <property type="match status" value="1"/>
</dbReference>
<comment type="similarity">
    <text evidence="1">Belongs to the sigma-70 factor family. ECF subfamily.</text>
</comment>
<dbReference type="InterPro" id="IPR014284">
    <property type="entry name" value="RNA_pol_sigma-70_dom"/>
</dbReference>
<dbReference type="EMBL" id="RAPN01000004">
    <property type="protein sequence ID" value="RKD86455.1"/>
    <property type="molecule type" value="Genomic_DNA"/>
</dbReference>
<dbReference type="InterPro" id="IPR013325">
    <property type="entry name" value="RNA_pol_sigma_r2"/>
</dbReference>
<dbReference type="GO" id="GO:0006352">
    <property type="term" value="P:DNA-templated transcription initiation"/>
    <property type="evidence" value="ECO:0007669"/>
    <property type="project" value="InterPro"/>
</dbReference>
<evidence type="ECO:0000256" key="1">
    <source>
        <dbReference type="ARBA" id="ARBA00010641"/>
    </source>
</evidence>
<dbReference type="InterPro" id="IPR039425">
    <property type="entry name" value="RNA_pol_sigma-70-like"/>
</dbReference>
<dbReference type="CDD" id="cd06171">
    <property type="entry name" value="Sigma70_r4"/>
    <property type="match status" value="1"/>
</dbReference>
<keyword evidence="2" id="KW-0805">Transcription regulation</keyword>
<evidence type="ECO:0000313" key="7">
    <source>
        <dbReference type="EMBL" id="RKD86455.1"/>
    </source>
</evidence>
<dbReference type="Pfam" id="PF04542">
    <property type="entry name" value="Sigma70_r2"/>
    <property type="match status" value="1"/>
</dbReference>
<feature type="domain" description="RNA polymerase sigma-70 region 2" evidence="5">
    <location>
        <begin position="28"/>
        <end position="93"/>
    </location>
</feature>
<dbReference type="Proteomes" id="UP000283387">
    <property type="component" value="Unassembled WGS sequence"/>
</dbReference>
<name>A0A419VWD1_9BACT</name>
<dbReference type="SUPFAM" id="SSF88946">
    <property type="entry name" value="Sigma2 domain of RNA polymerase sigma factors"/>
    <property type="match status" value="1"/>
</dbReference>
<gene>
    <name evidence="7" type="ORF">BC643_4148</name>
</gene>
<dbReference type="GO" id="GO:0003677">
    <property type="term" value="F:DNA binding"/>
    <property type="evidence" value="ECO:0007669"/>
    <property type="project" value="InterPro"/>
</dbReference>
<dbReference type="GO" id="GO:0016987">
    <property type="term" value="F:sigma factor activity"/>
    <property type="evidence" value="ECO:0007669"/>
    <property type="project" value="UniProtKB-KW"/>
</dbReference>
<evidence type="ECO:0000256" key="3">
    <source>
        <dbReference type="ARBA" id="ARBA00023082"/>
    </source>
</evidence>
<keyword evidence="3" id="KW-0731">Sigma factor</keyword>
<dbReference type="Gene3D" id="1.10.10.10">
    <property type="entry name" value="Winged helix-like DNA-binding domain superfamily/Winged helix DNA-binding domain"/>
    <property type="match status" value="1"/>
</dbReference>
<accession>A0A419VWD1</accession>
<evidence type="ECO:0000256" key="4">
    <source>
        <dbReference type="ARBA" id="ARBA00023163"/>
    </source>
</evidence>
<evidence type="ECO:0000313" key="8">
    <source>
        <dbReference type="Proteomes" id="UP000283387"/>
    </source>
</evidence>
<dbReference type="NCBIfam" id="TIGR02937">
    <property type="entry name" value="sigma70-ECF"/>
    <property type="match status" value="1"/>
</dbReference>
<evidence type="ECO:0000256" key="2">
    <source>
        <dbReference type="ARBA" id="ARBA00023015"/>
    </source>
</evidence>
<sequence>MAGSGNQEEQFIIQRMIEGDKRAFKYFFDKYYRELCNFVNIYLKDEMLAEEVVQDIFVYFWENKQKIKIHSSVKAYLFGASKYKSLNVLRSQKDNLVWFDAIEASESYIDEIPMEQFSGIEEFRQILNDAILQLPEKCREIFLLSKKQELSNKQIAEQLGVSVKTVENQMTIALKKLRSCLEPHRDKIFLLFLLDFFK</sequence>
<keyword evidence="8" id="KW-1185">Reference proteome</keyword>
<proteinExistence type="inferred from homology"/>
<dbReference type="InterPro" id="IPR014327">
    <property type="entry name" value="RNA_pol_sigma70_bacteroid"/>
</dbReference>
<reference evidence="7 8" key="1">
    <citation type="submission" date="2018-09" db="EMBL/GenBank/DDBJ databases">
        <title>Genomic Encyclopedia of Archaeal and Bacterial Type Strains, Phase II (KMG-II): from individual species to whole genera.</title>
        <authorList>
            <person name="Goeker M."/>
        </authorList>
    </citation>
    <scope>NUCLEOTIDE SEQUENCE [LARGE SCALE GENOMIC DNA]</scope>
    <source>
        <strain evidence="7 8">DSM 27148</strain>
    </source>
</reference>
<evidence type="ECO:0000259" key="6">
    <source>
        <dbReference type="Pfam" id="PF08281"/>
    </source>
</evidence>
<keyword evidence="4" id="KW-0804">Transcription</keyword>
<dbReference type="Pfam" id="PF08281">
    <property type="entry name" value="Sigma70_r4_2"/>
    <property type="match status" value="1"/>
</dbReference>
<dbReference type="PANTHER" id="PTHR43133:SF46">
    <property type="entry name" value="RNA POLYMERASE SIGMA-70 FACTOR ECF SUBFAMILY"/>
    <property type="match status" value="1"/>
</dbReference>
<dbReference type="PANTHER" id="PTHR43133">
    <property type="entry name" value="RNA POLYMERASE ECF-TYPE SIGMA FACTO"/>
    <property type="match status" value="1"/>
</dbReference>
<feature type="domain" description="RNA polymerase sigma factor 70 region 4 type 2" evidence="6">
    <location>
        <begin position="125"/>
        <end position="177"/>
    </location>
</feature>
<dbReference type="InterPro" id="IPR013324">
    <property type="entry name" value="RNA_pol_sigma_r3/r4-like"/>
</dbReference>
<dbReference type="SUPFAM" id="SSF88659">
    <property type="entry name" value="Sigma3 and sigma4 domains of RNA polymerase sigma factors"/>
    <property type="match status" value="1"/>
</dbReference>